<evidence type="ECO:0000259" key="1">
    <source>
        <dbReference type="PROSITE" id="PS50222"/>
    </source>
</evidence>
<organism evidence="2 3">
    <name type="scientific">Metamycoplasma alkalescens</name>
    <dbReference type="NCBI Taxonomy" id="45363"/>
    <lineage>
        <taxon>Bacteria</taxon>
        <taxon>Bacillati</taxon>
        <taxon>Mycoplasmatota</taxon>
        <taxon>Mycoplasmoidales</taxon>
        <taxon>Metamycoplasmataceae</taxon>
        <taxon>Metamycoplasma</taxon>
    </lineage>
</organism>
<reference evidence="2 3" key="1">
    <citation type="submission" date="2018-06" db="EMBL/GenBank/DDBJ databases">
        <title>Genomic Encyclopedia of Archaeal and Bacterial Type Strains, Phase II (KMG-II): from individual species to whole genera.</title>
        <authorList>
            <person name="Goeker M."/>
        </authorList>
    </citation>
    <scope>NUCLEOTIDE SEQUENCE [LARGE SCALE GENOMIC DNA]</scope>
    <source>
        <strain evidence="2 3">ATCC 29103</strain>
    </source>
</reference>
<name>A0A318U8Y7_9BACT</name>
<protein>
    <recommendedName>
        <fullName evidence="1">EF-hand domain-containing protein</fullName>
    </recommendedName>
</protein>
<dbReference type="InterPro" id="IPR002048">
    <property type="entry name" value="EF_hand_dom"/>
</dbReference>
<dbReference type="EMBL" id="QKLP01000009">
    <property type="protein sequence ID" value="PYF42575.1"/>
    <property type="molecule type" value="Genomic_DNA"/>
</dbReference>
<dbReference type="Proteomes" id="UP000247715">
    <property type="component" value="Unassembled WGS sequence"/>
</dbReference>
<dbReference type="AlphaFoldDB" id="A0A318U8Y7"/>
<dbReference type="RefSeq" id="WP_110858379.1">
    <property type="nucleotide sequence ID" value="NZ_LS991949.1"/>
</dbReference>
<evidence type="ECO:0000313" key="2">
    <source>
        <dbReference type="EMBL" id="PYF42575.1"/>
    </source>
</evidence>
<comment type="caution">
    <text evidence="2">The sequence shown here is derived from an EMBL/GenBank/DDBJ whole genome shotgun (WGS) entry which is preliminary data.</text>
</comment>
<accession>A0A318U8Y7</accession>
<dbReference type="NCBIfam" id="NF045879">
    <property type="entry name" value="ICE_Mbov_0392"/>
    <property type="match status" value="1"/>
</dbReference>
<dbReference type="GO" id="GO:0005509">
    <property type="term" value="F:calcium ion binding"/>
    <property type="evidence" value="ECO:0007669"/>
    <property type="project" value="InterPro"/>
</dbReference>
<sequence>MGMLIRMSDVEYLFENKFNVLNDKEIWEIFHFFVLKENTEIEKDEFVLWMKKINENYLKLESKFKKKVFETLFNQKLNIYKIEALSNFVHFLTIKNPSITFMKSEEVMNWGYFVKDYLKINNIFSYKSLVLLIHQDLRKEGIHSNWIYLINPVIEASVNDYFWINQTKTNWTKLNYFEIEELYKEWLIQFDLEKIIF</sequence>
<feature type="domain" description="EF-hand" evidence="1">
    <location>
        <begin position="21"/>
        <end position="56"/>
    </location>
</feature>
<gene>
    <name evidence="2" type="ORF">BCF88_1093</name>
</gene>
<dbReference type="PROSITE" id="PS50222">
    <property type="entry name" value="EF_HAND_2"/>
    <property type="match status" value="1"/>
</dbReference>
<evidence type="ECO:0000313" key="3">
    <source>
        <dbReference type="Proteomes" id="UP000247715"/>
    </source>
</evidence>
<proteinExistence type="predicted"/>